<keyword evidence="4 6" id="KW-1133">Transmembrane helix</keyword>
<dbReference type="PANTHER" id="PTHR30509">
    <property type="entry name" value="P-HYDROXYBENZOIC ACID EFFLUX PUMP SUBUNIT-RELATED"/>
    <property type="match status" value="1"/>
</dbReference>
<dbReference type="RefSeq" id="XP_016728810.1">
    <property type="nucleotide sequence ID" value="XM_016873321.2"/>
</dbReference>
<feature type="domain" description="Integral membrane bound transporter" evidence="7">
    <location>
        <begin position="403"/>
        <end position="530"/>
    </location>
</feature>
<dbReference type="GO" id="GO:0005886">
    <property type="term" value="C:plasma membrane"/>
    <property type="evidence" value="ECO:0000318"/>
    <property type="project" value="GO_Central"/>
</dbReference>
<feature type="transmembrane region" description="Helical" evidence="6">
    <location>
        <begin position="38"/>
        <end position="59"/>
    </location>
</feature>
<sequence length="800" mass="89673">MDSSQAPWRLRLESALRTVLACSIVGCTTLYGPESVRHTITFPAFSYVTTILIVSDATLGDALRGCWHVLCASIQVILPSMLILRLIGPSRFNFGLAAVAVALSSFLIALPGSTHLTAKRIAFGQTVIIYVGAVIQGAKTGIIIHPIHVAASTALGAVASILAMLFPYPHLAYREVRKICRFYAENASNRFNLLVEAFCAKGDMAAHNLITDARLLSKAGAKLIGSIKDKHEGMLWEKPWLRFLKPKRSDPGEKLQEMDMPIQGMEWALTTCTSFPVRMMDEELVDVLQIEKKQIALKLEQAMRSVPFDAATTPDMKGENTDRSPWTQKAISTNREDLSSFFFLYCMELLQDGPACILKNGEEAKIQESSQPKKQGKSRVKQMQSFHRENFVFAIKCSLSLGLAVLFGLIYNKENGYWSGLTIAISFVTERQATFMVANARAQGTAMGSVYGILCCFIFKKLTDLRFLLLLPWIIFTSFLRHSRMYGQAGGIAAVIGASLILGRKNYGTPSEFAIARTAEATIGLLCFVAVEILFHPSRSATLAKTELSRTLRAVQDCFKVISLHTDRKENLMELMREKQKKLKYHVRELQNFIAEAELEPNFWFLPFHCGCYNKLLISICKMTDLLHFTIHLIGFLSAASQMLGVTWEEIQEQIKNILEHLVDKTGSLSKCLDKVLLIKSLEEIEKQLQMESVSQDLELGKSPNADVSTRLGYEETSISEIEKSFLQYTIRVADKTERNEVEEMLKSQMVLCLSSLGYCLNDLKREATETEKEIAELLKWENPTRHVNFPELLSKLHAT</sequence>
<keyword evidence="2" id="KW-1003">Cell membrane</keyword>
<protein>
    <recommendedName>
        <fullName evidence="7">Integral membrane bound transporter domain-containing protein</fullName>
    </recommendedName>
</protein>
<comment type="subcellular location">
    <subcellularLocation>
        <location evidence="1">Cell membrane</location>
        <topology evidence="1">Multi-pass membrane protein</topology>
    </subcellularLocation>
</comment>
<dbReference type="GeneID" id="107939932"/>
<feature type="transmembrane region" description="Helical" evidence="6">
    <location>
        <begin position="150"/>
        <end position="168"/>
    </location>
</feature>
<feature type="transmembrane region" description="Helical" evidence="6">
    <location>
        <begin position="66"/>
        <end position="86"/>
    </location>
</feature>
<evidence type="ECO:0000256" key="3">
    <source>
        <dbReference type="ARBA" id="ARBA00022692"/>
    </source>
</evidence>
<feature type="transmembrane region" description="Helical" evidence="6">
    <location>
        <begin position="122"/>
        <end position="144"/>
    </location>
</feature>
<dbReference type="PANTHER" id="PTHR30509:SF34">
    <property type="entry name" value="F3L24.34 PROTEIN"/>
    <property type="match status" value="1"/>
</dbReference>
<accession>A0A1U8MPT5</accession>
<dbReference type="STRING" id="3635.A0A1U8MPT5"/>
<evidence type="ECO:0000259" key="7">
    <source>
        <dbReference type="Pfam" id="PF13515"/>
    </source>
</evidence>
<keyword evidence="8" id="KW-1185">Reference proteome</keyword>
<reference evidence="9" key="2">
    <citation type="submission" date="2025-08" db="UniProtKB">
        <authorList>
            <consortium name="RefSeq"/>
        </authorList>
    </citation>
    <scope>IDENTIFICATION</scope>
</reference>
<evidence type="ECO:0000256" key="2">
    <source>
        <dbReference type="ARBA" id="ARBA00022475"/>
    </source>
</evidence>
<feature type="transmembrane region" description="Helical" evidence="6">
    <location>
        <begin position="485"/>
        <end position="502"/>
    </location>
</feature>
<dbReference type="Proteomes" id="UP000818029">
    <property type="component" value="Chromosome D01"/>
</dbReference>
<proteinExistence type="predicted"/>
<gene>
    <name evidence="9" type="primary">LOC107939932</name>
</gene>
<dbReference type="KEGG" id="ghi:107939932"/>
<evidence type="ECO:0000256" key="1">
    <source>
        <dbReference type="ARBA" id="ARBA00004651"/>
    </source>
</evidence>
<dbReference type="PaxDb" id="3635-A0A1U8MPT5"/>
<evidence type="ECO:0000256" key="4">
    <source>
        <dbReference type="ARBA" id="ARBA00022989"/>
    </source>
</evidence>
<name>A0A1U8MPT5_GOSHI</name>
<evidence type="ECO:0000313" key="9">
    <source>
        <dbReference type="RefSeq" id="XP_016728810.1"/>
    </source>
</evidence>
<feature type="transmembrane region" description="Helical" evidence="6">
    <location>
        <begin position="92"/>
        <end position="110"/>
    </location>
</feature>
<feature type="transmembrane region" description="Helical" evidence="6">
    <location>
        <begin position="514"/>
        <end position="535"/>
    </location>
</feature>
<dbReference type="InterPro" id="IPR049453">
    <property type="entry name" value="Memb_transporter_dom"/>
</dbReference>
<dbReference type="OrthoDB" id="68611at2759"/>
<dbReference type="AlphaFoldDB" id="A0A1U8MPT5"/>
<evidence type="ECO:0000313" key="8">
    <source>
        <dbReference type="Proteomes" id="UP000818029"/>
    </source>
</evidence>
<keyword evidence="5 6" id="KW-0472">Membrane</keyword>
<evidence type="ECO:0000256" key="5">
    <source>
        <dbReference type="ARBA" id="ARBA00023136"/>
    </source>
</evidence>
<feature type="transmembrane region" description="Helical" evidence="6">
    <location>
        <begin position="391"/>
        <end position="411"/>
    </location>
</feature>
<dbReference type="Pfam" id="PF13515">
    <property type="entry name" value="FUSC_2"/>
    <property type="match status" value="1"/>
</dbReference>
<evidence type="ECO:0000256" key="6">
    <source>
        <dbReference type="SAM" id="Phobius"/>
    </source>
</evidence>
<organism evidence="8 9">
    <name type="scientific">Gossypium hirsutum</name>
    <name type="common">Upland cotton</name>
    <name type="synonym">Gossypium mexicanum</name>
    <dbReference type="NCBI Taxonomy" id="3635"/>
    <lineage>
        <taxon>Eukaryota</taxon>
        <taxon>Viridiplantae</taxon>
        <taxon>Streptophyta</taxon>
        <taxon>Embryophyta</taxon>
        <taxon>Tracheophyta</taxon>
        <taxon>Spermatophyta</taxon>
        <taxon>Magnoliopsida</taxon>
        <taxon>eudicotyledons</taxon>
        <taxon>Gunneridae</taxon>
        <taxon>Pentapetalae</taxon>
        <taxon>rosids</taxon>
        <taxon>malvids</taxon>
        <taxon>Malvales</taxon>
        <taxon>Malvaceae</taxon>
        <taxon>Malvoideae</taxon>
        <taxon>Gossypium</taxon>
    </lineage>
</organism>
<reference evidence="8" key="1">
    <citation type="journal article" date="2020" name="Nat. Genet.">
        <title>Genomic diversifications of five Gossypium allopolyploid species and their impact on cotton improvement.</title>
        <authorList>
            <person name="Chen Z.J."/>
            <person name="Sreedasyam A."/>
            <person name="Ando A."/>
            <person name="Song Q."/>
            <person name="De Santiago L.M."/>
            <person name="Hulse-Kemp A.M."/>
            <person name="Ding M."/>
            <person name="Ye W."/>
            <person name="Kirkbride R.C."/>
            <person name="Jenkins J."/>
            <person name="Plott C."/>
            <person name="Lovell J."/>
            <person name="Lin Y.M."/>
            <person name="Vaughn R."/>
            <person name="Liu B."/>
            <person name="Simpson S."/>
            <person name="Scheffler B.E."/>
            <person name="Wen L."/>
            <person name="Saski C.A."/>
            <person name="Grover C.E."/>
            <person name="Hu G."/>
            <person name="Conover J.L."/>
            <person name="Carlson J.W."/>
            <person name="Shu S."/>
            <person name="Boston L.B."/>
            <person name="Williams M."/>
            <person name="Peterson D.G."/>
            <person name="McGee K."/>
            <person name="Jones D.C."/>
            <person name="Wendel J.F."/>
            <person name="Stelly D.M."/>
            <person name="Grimwood J."/>
            <person name="Schmutz J."/>
        </authorList>
    </citation>
    <scope>NUCLEOTIDE SEQUENCE [LARGE SCALE GENOMIC DNA]</scope>
    <source>
        <strain evidence="8">cv. TM-1</strain>
    </source>
</reference>
<keyword evidence="3 6" id="KW-0812">Transmembrane</keyword>